<keyword evidence="2 7" id="KW-0418">Kinase</keyword>
<feature type="transmembrane region" description="Helical" evidence="5">
    <location>
        <begin position="90"/>
        <end position="109"/>
    </location>
</feature>
<feature type="transmembrane region" description="Helical" evidence="5">
    <location>
        <begin position="62"/>
        <end position="83"/>
    </location>
</feature>
<keyword evidence="5" id="KW-0812">Transmembrane</keyword>
<evidence type="ECO:0000259" key="6">
    <source>
        <dbReference type="PROSITE" id="PS50109"/>
    </source>
</evidence>
<dbReference type="Gene3D" id="1.20.5.1930">
    <property type="match status" value="1"/>
</dbReference>
<dbReference type="Pfam" id="PF02518">
    <property type="entry name" value="HATPase_c"/>
    <property type="match status" value="1"/>
</dbReference>
<dbReference type="GO" id="GO:0016020">
    <property type="term" value="C:membrane"/>
    <property type="evidence" value="ECO:0007669"/>
    <property type="project" value="InterPro"/>
</dbReference>
<accession>A0A939E453</accession>
<feature type="region of interest" description="Disordered" evidence="4">
    <location>
        <begin position="1"/>
        <end position="38"/>
    </location>
</feature>
<feature type="transmembrane region" description="Helical" evidence="5">
    <location>
        <begin position="158"/>
        <end position="176"/>
    </location>
</feature>
<keyword evidence="5" id="KW-1133">Transmembrane helix</keyword>
<feature type="transmembrane region" description="Helical" evidence="5">
    <location>
        <begin position="182"/>
        <end position="201"/>
    </location>
</feature>
<dbReference type="InterPro" id="IPR011712">
    <property type="entry name" value="Sig_transdc_His_kin_sub3_dim/P"/>
</dbReference>
<feature type="domain" description="Histidine kinase" evidence="6">
    <location>
        <begin position="240"/>
        <end position="443"/>
    </location>
</feature>
<feature type="transmembrane region" description="Helical" evidence="5">
    <location>
        <begin position="121"/>
        <end position="151"/>
    </location>
</feature>
<evidence type="ECO:0000256" key="2">
    <source>
        <dbReference type="ARBA" id="ARBA00022777"/>
    </source>
</evidence>
<comment type="caution">
    <text evidence="7">The sequence shown here is derived from an EMBL/GenBank/DDBJ whole genome shotgun (WGS) entry which is preliminary data.</text>
</comment>
<sequence>MGSSLGNDTAPRDTHTPPPTATGDIKPPSTNNTDPTEAAKAIAEAAAKRRQSGSAAAPGASAIRQGIHVLTIGLLVVVVFSAARSGWQEGAVATGMSVAFGLIYLAGANTHETLSPLKGQLWLFALTLVWVAMIPVEQTSLYVVFPLYFLYLRVMPDIRGVIAVVAATLISIFSQWPHLTAGTILGPTVAALVTIGIDYAFRTLWKVSAEREELIEELLRTRSQLAETERSAGMAAERQRIAHEIHDTLAQGLSSIQMLLYVAEQEVGKLQLAEEKTEPTLKKIRLARQVAADNLQEARAMIAALQPAALSTTSLEGALHRAADSMVDTETTITVIGNERQLPMRTEASLLRIAQGAMGNVAKHAGASQCHVTLSYEEDEIRLDVVDDGQGFDPSAVAERPAGLGHIGLDAMRQRAAEQNGTLTVESAPGQGTAVSIAIPVGRDDMDKPGPKASKLARE</sequence>
<dbReference type="InterPro" id="IPR036890">
    <property type="entry name" value="HATPase_C_sf"/>
</dbReference>
<evidence type="ECO:0000256" key="1">
    <source>
        <dbReference type="ARBA" id="ARBA00022679"/>
    </source>
</evidence>
<dbReference type="RefSeq" id="WP_207279813.1">
    <property type="nucleotide sequence ID" value="NZ_JAFLEQ010000018.1"/>
</dbReference>
<evidence type="ECO:0000313" key="8">
    <source>
        <dbReference type="Proteomes" id="UP000664332"/>
    </source>
</evidence>
<dbReference type="SMART" id="SM00387">
    <property type="entry name" value="HATPase_c"/>
    <property type="match status" value="1"/>
</dbReference>
<evidence type="ECO:0000313" key="7">
    <source>
        <dbReference type="EMBL" id="MBN9645331.1"/>
    </source>
</evidence>
<proteinExistence type="predicted"/>
<dbReference type="Proteomes" id="UP000664332">
    <property type="component" value="Unassembled WGS sequence"/>
</dbReference>
<dbReference type="InterPro" id="IPR050482">
    <property type="entry name" value="Sensor_HK_TwoCompSys"/>
</dbReference>
<dbReference type="PANTHER" id="PTHR24421">
    <property type="entry name" value="NITRATE/NITRITE SENSOR PROTEIN NARX-RELATED"/>
    <property type="match status" value="1"/>
</dbReference>
<gene>
    <name evidence="7" type="ORF">JZY06_12010</name>
</gene>
<keyword evidence="3" id="KW-0902">Two-component regulatory system</keyword>
<dbReference type="PROSITE" id="PS50109">
    <property type="entry name" value="HIS_KIN"/>
    <property type="match status" value="1"/>
</dbReference>
<dbReference type="PANTHER" id="PTHR24421:SF62">
    <property type="entry name" value="SENSORY TRANSDUCTION HISTIDINE KINASE"/>
    <property type="match status" value="1"/>
</dbReference>
<dbReference type="PIRSF" id="PIRSF037434">
    <property type="entry name" value="STHK_ChrS"/>
    <property type="match status" value="1"/>
</dbReference>
<organism evidence="7 8">
    <name type="scientific">Corynebacterium mendelii</name>
    <dbReference type="NCBI Taxonomy" id="2765362"/>
    <lineage>
        <taxon>Bacteria</taxon>
        <taxon>Bacillati</taxon>
        <taxon>Actinomycetota</taxon>
        <taxon>Actinomycetes</taxon>
        <taxon>Mycobacteriales</taxon>
        <taxon>Corynebacteriaceae</taxon>
        <taxon>Corynebacterium</taxon>
    </lineage>
</organism>
<dbReference type="InterPro" id="IPR017205">
    <property type="entry name" value="Sig_transdc_His_kinase_ChrS"/>
</dbReference>
<dbReference type="EMBL" id="JAFLEQ010000018">
    <property type="protein sequence ID" value="MBN9645331.1"/>
    <property type="molecule type" value="Genomic_DNA"/>
</dbReference>
<dbReference type="GO" id="GO:0000155">
    <property type="term" value="F:phosphorelay sensor kinase activity"/>
    <property type="evidence" value="ECO:0007669"/>
    <property type="project" value="InterPro"/>
</dbReference>
<dbReference type="InterPro" id="IPR003594">
    <property type="entry name" value="HATPase_dom"/>
</dbReference>
<dbReference type="GO" id="GO:0046983">
    <property type="term" value="F:protein dimerization activity"/>
    <property type="evidence" value="ECO:0007669"/>
    <property type="project" value="InterPro"/>
</dbReference>
<dbReference type="AlphaFoldDB" id="A0A939E453"/>
<dbReference type="CDD" id="cd16917">
    <property type="entry name" value="HATPase_UhpB-NarQ-NarX-like"/>
    <property type="match status" value="1"/>
</dbReference>
<evidence type="ECO:0000256" key="4">
    <source>
        <dbReference type="SAM" id="MobiDB-lite"/>
    </source>
</evidence>
<evidence type="ECO:0000256" key="3">
    <source>
        <dbReference type="ARBA" id="ARBA00023012"/>
    </source>
</evidence>
<name>A0A939E453_9CORY</name>
<keyword evidence="5" id="KW-0472">Membrane</keyword>
<protein>
    <submittedName>
        <fullName evidence="7">Sensor histidine kinase</fullName>
    </submittedName>
</protein>
<dbReference type="Gene3D" id="3.30.565.10">
    <property type="entry name" value="Histidine kinase-like ATPase, C-terminal domain"/>
    <property type="match status" value="1"/>
</dbReference>
<evidence type="ECO:0000256" key="5">
    <source>
        <dbReference type="SAM" id="Phobius"/>
    </source>
</evidence>
<keyword evidence="1" id="KW-0808">Transferase</keyword>
<reference evidence="7" key="1">
    <citation type="submission" date="2021-03" db="EMBL/GenBank/DDBJ databases">
        <authorList>
            <person name="Sun Q."/>
        </authorList>
    </citation>
    <scope>NUCLEOTIDE SEQUENCE</scope>
    <source>
        <strain evidence="7">CCM 8862</strain>
    </source>
</reference>
<dbReference type="SUPFAM" id="SSF55874">
    <property type="entry name" value="ATPase domain of HSP90 chaperone/DNA topoisomerase II/histidine kinase"/>
    <property type="match status" value="1"/>
</dbReference>
<dbReference type="InterPro" id="IPR005467">
    <property type="entry name" value="His_kinase_dom"/>
</dbReference>
<dbReference type="Pfam" id="PF07730">
    <property type="entry name" value="HisKA_3"/>
    <property type="match status" value="1"/>
</dbReference>
<keyword evidence="8" id="KW-1185">Reference proteome</keyword>